<sequence>MQYKLRAESRSDAMSFIEVTSIEEWSISSHPIIPDVELNFKTALIQEDLIAALKTLSDSHVMYQTLQPAKVYTGERNYDL</sequence>
<keyword evidence="2" id="KW-1185">Reference proteome</keyword>
<comment type="caution">
    <text evidence="1">The sequence shown here is derived from an EMBL/GenBank/DDBJ whole genome shotgun (WGS) entry which is preliminary data.</text>
</comment>
<dbReference type="EMBL" id="BJYS01000015">
    <property type="protein sequence ID" value="GEO04494.1"/>
    <property type="molecule type" value="Genomic_DNA"/>
</dbReference>
<reference evidence="1 2" key="1">
    <citation type="submission" date="2019-07" db="EMBL/GenBank/DDBJ databases">
        <title>Whole genome shotgun sequence of Adhaeribacter aerolatus NBRC 106133.</title>
        <authorList>
            <person name="Hosoyama A."/>
            <person name="Uohara A."/>
            <person name="Ohji S."/>
            <person name="Ichikawa N."/>
        </authorList>
    </citation>
    <scope>NUCLEOTIDE SEQUENCE [LARGE SCALE GENOMIC DNA]</scope>
    <source>
        <strain evidence="1 2">NBRC 106133</strain>
    </source>
</reference>
<proteinExistence type="predicted"/>
<name>A0A512AXR2_9BACT</name>
<accession>A0A512AXR2</accession>
<evidence type="ECO:0000313" key="1">
    <source>
        <dbReference type="EMBL" id="GEO04494.1"/>
    </source>
</evidence>
<dbReference type="AlphaFoldDB" id="A0A512AXR2"/>
<gene>
    <name evidence="1" type="ORF">AAE02nite_21580</name>
</gene>
<dbReference type="Proteomes" id="UP000321532">
    <property type="component" value="Unassembled WGS sequence"/>
</dbReference>
<protein>
    <submittedName>
        <fullName evidence="1">Uncharacterized protein</fullName>
    </submittedName>
</protein>
<dbReference type="RefSeq" id="WP_146897765.1">
    <property type="nucleotide sequence ID" value="NZ_BJYS01000015.1"/>
</dbReference>
<organism evidence="1 2">
    <name type="scientific">Adhaeribacter aerolatus</name>
    <dbReference type="NCBI Taxonomy" id="670289"/>
    <lineage>
        <taxon>Bacteria</taxon>
        <taxon>Pseudomonadati</taxon>
        <taxon>Bacteroidota</taxon>
        <taxon>Cytophagia</taxon>
        <taxon>Cytophagales</taxon>
        <taxon>Hymenobacteraceae</taxon>
        <taxon>Adhaeribacter</taxon>
    </lineage>
</organism>
<evidence type="ECO:0000313" key="2">
    <source>
        <dbReference type="Proteomes" id="UP000321532"/>
    </source>
</evidence>